<evidence type="ECO:0000313" key="3">
    <source>
        <dbReference type="Proteomes" id="UP000299102"/>
    </source>
</evidence>
<comment type="caution">
    <text evidence="2">The sequence shown here is derived from an EMBL/GenBank/DDBJ whole genome shotgun (WGS) entry which is preliminary data.</text>
</comment>
<dbReference type="PROSITE" id="PS50041">
    <property type="entry name" value="C_TYPE_LECTIN_2"/>
    <property type="match status" value="2"/>
</dbReference>
<dbReference type="OrthoDB" id="7357196at2759"/>
<dbReference type="InterPro" id="IPR016187">
    <property type="entry name" value="CTDL_fold"/>
</dbReference>
<dbReference type="CDD" id="cd00037">
    <property type="entry name" value="CLECT"/>
    <property type="match status" value="1"/>
</dbReference>
<dbReference type="InterPro" id="IPR016186">
    <property type="entry name" value="C-type_lectin-like/link_sf"/>
</dbReference>
<dbReference type="Pfam" id="PF00059">
    <property type="entry name" value="Lectin_C"/>
    <property type="match status" value="1"/>
</dbReference>
<accession>A0A4C1WXQ8</accession>
<dbReference type="SUPFAM" id="SSF56436">
    <property type="entry name" value="C-type lectin-like"/>
    <property type="match status" value="2"/>
</dbReference>
<dbReference type="STRING" id="151549.A0A4C1WXQ8"/>
<protein>
    <submittedName>
        <fullName evidence="2">Hemolymph lipopolysaccharide-binding protein</fullName>
    </submittedName>
</protein>
<name>A0A4C1WXQ8_EUMVA</name>
<feature type="domain" description="C-type lectin" evidence="1">
    <location>
        <begin position="81"/>
        <end position="193"/>
    </location>
</feature>
<feature type="domain" description="C-type lectin" evidence="1">
    <location>
        <begin position="1"/>
        <end position="57"/>
    </location>
</feature>
<dbReference type="AlphaFoldDB" id="A0A4C1WXQ8"/>
<dbReference type="SMART" id="SM00034">
    <property type="entry name" value="CLECT"/>
    <property type="match status" value="1"/>
</dbReference>
<gene>
    <name evidence="2" type="ORF">EVAR_50393_1</name>
</gene>
<evidence type="ECO:0000259" key="1">
    <source>
        <dbReference type="PROSITE" id="PS50041"/>
    </source>
</evidence>
<evidence type="ECO:0000313" key="2">
    <source>
        <dbReference type="EMBL" id="GBP54949.1"/>
    </source>
</evidence>
<dbReference type="InterPro" id="IPR001304">
    <property type="entry name" value="C-type_lectin-like"/>
</dbReference>
<organism evidence="2 3">
    <name type="scientific">Eumeta variegata</name>
    <name type="common">Bagworm moth</name>
    <name type="synonym">Eumeta japonica</name>
    <dbReference type="NCBI Taxonomy" id="151549"/>
    <lineage>
        <taxon>Eukaryota</taxon>
        <taxon>Metazoa</taxon>
        <taxon>Ecdysozoa</taxon>
        <taxon>Arthropoda</taxon>
        <taxon>Hexapoda</taxon>
        <taxon>Insecta</taxon>
        <taxon>Pterygota</taxon>
        <taxon>Neoptera</taxon>
        <taxon>Endopterygota</taxon>
        <taxon>Lepidoptera</taxon>
        <taxon>Glossata</taxon>
        <taxon>Ditrysia</taxon>
        <taxon>Tineoidea</taxon>
        <taxon>Psychidae</taxon>
        <taxon>Oiketicinae</taxon>
        <taxon>Eumeta</taxon>
    </lineage>
</organism>
<dbReference type="Gene3D" id="3.10.100.10">
    <property type="entry name" value="Mannose-Binding Protein A, subunit A"/>
    <property type="match status" value="2"/>
</dbReference>
<dbReference type="PANTHER" id="PTHR22803">
    <property type="entry name" value="MANNOSE, PHOSPHOLIPASE, LECTIN RECEPTOR RELATED"/>
    <property type="match status" value="1"/>
</dbReference>
<dbReference type="Proteomes" id="UP000299102">
    <property type="component" value="Unassembled WGS sequence"/>
</dbReference>
<reference evidence="2 3" key="1">
    <citation type="journal article" date="2019" name="Commun. Biol.">
        <title>The bagworm genome reveals a unique fibroin gene that provides high tensile strength.</title>
        <authorList>
            <person name="Kono N."/>
            <person name="Nakamura H."/>
            <person name="Ohtoshi R."/>
            <person name="Tomita M."/>
            <person name="Numata K."/>
            <person name="Arakawa K."/>
        </authorList>
    </citation>
    <scope>NUCLEOTIDE SEQUENCE [LARGE SCALE GENOMIC DNA]</scope>
</reference>
<sequence>MGAFVTGDVAYFVGDELCYAPWGAGQPDNSGNEDCVIATRGLFFDVQCKNLNHFICKRTSSTAITDSVCQTLDSEYSPNSDNSSCYKIHKQPKKWSQAYAACKDEGSDLAVVNSQGEADYLVQLMKKVFNSTVTAPHLKNYLYIGFHDLFTEGEYLTVKGETLKQAGYSEWQKGQPDDHHGKEDCGCINGKDGDVLRGGTLPSFDGGFLRTTELLRTKALTADGDVKATEGTQHFPVDLYYFINRY</sequence>
<dbReference type="InterPro" id="IPR050111">
    <property type="entry name" value="C-type_lectin/snaclec_domain"/>
</dbReference>
<proteinExistence type="predicted"/>
<keyword evidence="3" id="KW-1185">Reference proteome</keyword>
<dbReference type="EMBL" id="BGZK01000658">
    <property type="protein sequence ID" value="GBP54949.1"/>
    <property type="molecule type" value="Genomic_DNA"/>
</dbReference>